<proteinExistence type="predicted"/>
<dbReference type="RefSeq" id="WP_338565377.1">
    <property type="nucleotide sequence ID" value="NZ_CP146240.1"/>
</dbReference>
<evidence type="ECO:0008006" key="3">
    <source>
        <dbReference type="Google" id="ProtNLM"/>
    </source>
</evidence>
<gene>
    <name evidence="1" type="ORF">V8Z62_07905</name>
</gene>
<sequence>VSSDRIRRTSAGRRLIGALAGLLVATALGGCGMTVPADPDGTLDRVTGGELRVGTSPDPGLVEVDGGEPRGPVVDLVDDFAASVDADVTWTVATEESLVGMLETGDLDLVAGGLTPDTPWIDKAGVTRGYPGIEGAGDRELVMLLPLGENAFLSALEASLDEEVGQ</sequence>
<dbReference type="SUPFAM" id="SSF53850">
    <property type="entry name" value="Periplasmic binding protein-like II"/>
    <property type="match status" value="1"/>
</dbReference>
<dbReference type="Gene3D" id="3.40.190.10">
    <property type="entry name" value="Periplasmic binding protein-like II"/>
    <property type="match status" value="1"/>
</dbReference>
<protein>
    <recommendedName>
        <fullName evidence="3">Extracellular solute-binding protein, family 3</fullName>
    </recommendedName>
</protein>
<accession>A0ABZ2HRU8</accession>
<name>A0ABZ2HRU8_9MICO</name>
<feature type="non-terminal residue" evidence="1">
    <location>
        <position position="1"/>
    </location>
</feature>
<evidence type="ECO:0000313" key="1">
    <source>
        <dbReference type="EMBL" id="WWS83253.1"/>
    </source>
</evidence>
<organism evidence="1 2">
    <name type="scientific">Microbacterium paraoxydans</name>
    <dbReference type="NCBI Taxonomy" id="199592"/>
    <lineage>
        <taxon>Bacteria</taxon>
        <taxon>Bacillati</taxon>
        <taxon>Actinomycetota</taxon>
        <taxon>Actinomycetes</taxon>
        <taxon>Micrococcales</taxon>
        <taxon>Microbacteriaceae</taxon>
        <taxon>Microbacterium</taxon>
    </lineage>
</organism>
<keyword evidence="2" id="KW-1185">Reference proteome</keyword>
<dbReference type="Proteomes" id="UP001377573">
    <property type="component" value="Chromosome"/>
</dbReference>
<dbReference type="EMBL" id="CP146240">
    <property type="protein sequence ID" value="WWS83253.1"/>
    <property type="molecule type" value="Genomic_DNA"/>
</dbReference>
<evidence type="ECO:0000313" key="2">
    <source>
        <dbReference type="Proteomes" id="UP001377573"/>
    </source>
</evidence>
<reference evidence="1 2" key="1">
    <citation type="submission" date="2024-02" db="EMBL/GenBank/DDBJ databases">
        <authorList>
            <person name="Alasadi S."/>
            <person name="Hussein S.A."/>
        </authorList>
    </citation>
    <scope>NUCLEOTIDE SEQUENCE [LARGE SCALE GENOMIC DNA]</scope>
    <source>
        <strain evidence="1 2">GJ_SRA_44_2022</strain>
    </source>
</reference>